<name>A0A2P2NHM8_RHIMU</name>
<accession>A0A2P2NHM8</accession>
<organism evidence="1">
    <name type="scientific">Rhizophora mucronata</name>
    <name type="common">Asiatic mangrove</name>
    <dbReference type="NCBI Taxonomy" id="61149"/>
    <lineage>
        <taxon>Eukaryota</taxon>
        <taxon>Viridiplantae</taxon>
        <taxon>Streptophyta</taxon>
        <taxon>Embryophyta</taxon>
        <taxon>Tracheophyta</taxon>
        <taxon>Spermatophyta</taxon>
        <taxon>Magnoliopsida</taxon>
        <taxon>eudicotyledons</taxon>
        <taxon>Gunneridae</taxon>
        <taxon>Pentapetalae</taxon>
        <taxon>rosids</taxon>
        <taxon>fabids</taxon>
        <taxon>Malpighiales</taxon>
        <taxon>Rhizophoraceae</taxon>
        <taxon>Rhizophora</taxon>
    </lineage>
</organism>
<dbReference type="EMBL" id="GGEC01061518">
    <property type="protein sequence ID" value="MBX42002.1"/>
    <property type="molecule type" value="Transcribed_RNA"/>
</dbReference>
<proteinExistence type="predicted"/>
<reference evidence="1" key="1">
    <citation type="submission" date="2018-02" db="EMBL/GenBank/DDBJ databases">
        <title>Rhizophora mucronata_Transcriptome.</title>
        <authorList>
            <person name="Meera S.P."/>
            <person name="Sreeshan A."/>
            <person name="Augustine A."/>
        </authorList>
    </citation>
    <scope>NUCLEOTIDE SEQUENCE</scope>
    <source>
        <tissue evidence="1">Leaf</tissue>
    </source>
</reference>
<evidence type="ECO:0000313" key="1">
    <source>
        <dbReference type="EMBL" id="MBX42002.1"/>
    </source>
</evidence>
<protein>
    <submittedName>
        <fullName evidence="1">Uncharacterized protein</fullName>
    </submittedName>
</protein>
<sequence length="11" mass="1152">MNAAPIVSPRP</sequence>